<dbReference type="eggNOG" id="COG2203">
    <property type="taxonomic scope" value="Bacteria"/>
</dbReference>
<dbReference type="Gene3D" id="3.30.70.2880">
    <property type="match status" value="1"/>
</dbReference>
<keyword evidence="5" id="KW-1185">Reference proteome</keyword>
<organism evidence="4 5">
    <name type="scientific">Sulfurihydrogenibium azorense (strain DSM 15241 / OCM 825 / Az-Fu1)</name>
    <dbReference type="NCBI Taxonomy" id="204536"/>
    <lineage>
        <taxon>Bacteria</taxon>
        <taxon>Pseudomonadati</taxon>
        <taxon>Aquificota</taxon>
        <taxon>Aquificia</taxon>
        <taxon>Aquificales</taxon>
        <taxon>Hydrogenothermaceae</taxon>
        <taxon>Sulfurihydrogenibium</taxon>
    </lineage>
</organism>
<keyword evidence="2" id="KW-0812">Transmembrane</keyword>
<dbReference type="Proteomes" id="UP000001369">
    <property type="component" value="Chromosome"/>
</dbReference>
<gene>
    <name evidence="4" type="ordered locus">SULAZ_0912</name>
</gene>
<proteinExistence type="predicted"/>
<dbReference type="RefSeq" id="WP_012673856.1">
    <property type="nucleotide sequence ID" value="NC_012438.1"/>
</dbReference>
<dbReference type="InterPro" id="IPR031583">
    <property type="entry name" value="PelD_GGDEF"/>
</dbReference>
<dbReference type="HOGENOM" id="CLU_046136_1_0_0"/>
<evidence type="ECO:0000256" key="1">
    <source>
        <dbReference type="SAM" id="Coils"/>
    </source>
</evidence>
<dbReference type="AlphaFoldDB" id="C1DUU8"/>
<dbReference type="STRING" id="204536.SULAZ_0912"/>
<keyword evidence="2" id="KW-1133">Transmembrane helix</keyword>
<keyword evidence="2" id="KW-0472">Membrane</keyword>
<feature type="transmembrane region" description="Helical" evidence="2">
    <location>
        <begin position="12"/>
        <end position="32"/>
    </location>
</feature>
<dbReference type="KEGG" id="saf:SULAZ_0912"/>
<keyword evidence="1" id="KW-0175">Coiled coil</keyword>
<dbReference type="OrthoDB" id="10055at2"/>
<feature type="domain" description="PelD GGDEF" evidence="3">
    <location>
        <begin position="303"/>
        <end position="409"/>
    </location>
</feature>
<dbReference type="InterPro" id="IPR038367">
    <property type="entry name" value="PelD_GGDEF_sf"/>
</dbReference>
<sequence length="435" mass="51875">MFLTKFFSGLSLKILLAEIILFFVVLVGIGAYTNPNDPLFINSQYGYLFYLLPILVLTLYYGLTAGVVILILIFVVMMFYYKEFYLNYFLWMFLFTLVASEFNHYWSQNLMKAEEKFKFTYDKLRDLARELMLLNISHDQLERQYIIKPISIRSVILDLREKMLTSKKEKEPLEFLLKLVSTTQNIYDAAIVTYSAEKNNFEIVVSTNEDFKIYTDDILIRKAIEDDAITYISQIEEYSEYLAVIPVKEENLYYLFIIKDMNFLSLNLDTLLMINLFMFYILKEEDILKNIKEIVLSFKEFNVDFIKEVYRMYQMYKNFNVESTIVTFYVRTDDQNFPLFLKTKLRGLDVMDILKIDKGVFILPILLPFTPFSGAQSFVRRITQMIREVYSEKFLEENIKYKIELVDKDIKQILIEIYTNYNYFDTIKDNEGIRK</sequence>
<feature type="transmembrane region" description="Helical" evidence="2">
    <location>
        <begin position="88"/>
        <end position="106"/>
    </location>
</feature>
<name>C1DUU8_SULAA</name>
<feature type="transmembrane region" description="Helical" evidence="2">
    <location>
        <begin position="52"/>
        <end position="81"/>
    </location>
</feature>
<reference evidence="4 5" key="1">
    <citation type="journal article" date="2009" name="J. Bacteriol.">
        <title>Complete and draft genome sequences of six members of the Aquificales.</title>
        <authorList>
            <person name="Reysenbach A.L."/>
            <person name="Hamamura N."/>
            <person name="Podar M."/>
            <person name="Griffiths E."/>
            <person name="Ferreira S."/>
            <person name="Hochstein R."/>
            <person name="Heidelberg J."/>
            <person name="Johnson J."/>
            <person name="Mead D."/>
            <person name="Pohorille A."/>
            <person name="Sarmiento M."/>
            <person name="Schweighofer K."/>
            <person name="Seshadri R."/>
            <person name="Voytek M.A."/>
        </authorList>
    </citation>
    <scope>NUCLEOTIDE SEQUENCE [LARGE SCALE GENOMIC DNA]</scope>
    <source>
        <strain evidence="5">Az-Fu1 / DSM 15241 / OCM 825</strain>
    </source>
</reference>
<dbReference type="InterPro" id="IPR029016">
    <property type="entry name" value="GAF-like_dom_sf"/>
</dbReference>
<dbReference type="Pfam" id="PF16963">
    <property type="entry name" value="PelD_GGDEF"/>
    <property type="match status" value="1"/>
</dbReference>
<dbReference type="Gene3D" id="3.30.450.40">
    <property type="match status" value="1"/>
</dbReference>
<evidence type="ECO:0000256" key="2">
    <source>
        <dbReference type="SAM" id="Phobius"/>
    </source>
</evidence>
<evidence type="ECO:0000313" key="5">
    <source>
        <dbReference type="Proteomes" id="UP000001369"/>
    </source>
</evidence>
<evidence type="ECO:0000313" key="4">
    <source>
        <dbReference type="EMBL" id="ACN98532.1"/>
    </source>
</evidence>
<dbReference type="EMBL" id="CP001229">
    <property type="protein sequence ID" value="ACN98532.1"/>
    <property type="molecule type" value="Genomic_DNA"/>
</dbReference>
<accession>C1DUU8</accession>
<feature type="coiled-coil region" evidence="1">
    <location>
        <begin position="110"/>
        <end position="144"/>
    </location>
</feature>
<evidence type="ECO:0000259" key="3">
    <source>
        <dbReference type="Pfam" id="PF16963"/>
    </source>
</evidence>
<protein>
    <recommendedName>
        <fullName evidence="3">PelD GGDEF domain-containing protein</fullName>
    </recommendedName>
</protein>